<dbReference type="Pfam" id="PF05721">
    <property type="entry name" value="PhyH"/>
    <property type="match status" value="1"/>
</dbReference>
<dbReference type="SUPFAM" id="SSF51197">
    <property type="entry name" value="Clavaminate synthase-like"/>
    <property type="match status" value="1"/>
</dbReference>
<keyword evidence="2" id="KW-1185">Reference proteome</keyword>
<evidence type="ECO:0008006" key="3">
    <source>
        <dbReference type="Google" id="ProtNLM"/>
    </source>
</evidence>
<comment type="caution">
    <text evidence="1">The sequence shown here is derived from an EMBL/GenBank/DDBJ whole genome shotgun (WGS) entry which is preliminary data.</text>
</comment>
<dbReference type="STRING" id="914237.A0A1E1KJ95"/>
<dbReference type="AlphaFoldDB" id="A0A1E1KJ95"/>
<dbReference type="Gene3D" id="2.60.120.620">
    <property type="entry name" value="q2cbj1_9rhob like domain"/>
    <property type="match status" value="1"/>
</dbReference>
<evidence type="ECO:0000313" key="2">
    <source>
        <dbReference type="Proteomes" id="UP000178129"/>
    </source>
</evidence>
<dbReference type="InParanoid" id="A0A1E1KJ95"/>
<dbReference type="FunCoup" id="A0A1E1KJ95">
    <property type="interactions" value="13"/>
</dbReference>
<evidence type="ECO:0000313" key="1">
    <source>
        <dbReference type="EMBL" id="CZS98108.1"/>
    </source>
</evidence>
<protein>
    <recommendedName>
        <fullName evidence="3">Phytanoyl-CoA dioxygenase</fullName>
    </recommendedName>
</protein>
<reference evidence="2" key="1">
    <citation type="submission" date="2016-03" db="EMBL/GenBank/DDBJ databases">
        <authorList>
            <person name="Ploux O."/>
        </authorList>
    </citation>
    <scope>NUCLEOTIDE SEQUENCE [LARGE SCALE GENOMIC DNA]</scope>
    <source>
        <strain evidence="2">UK7</strain>
    </source>
</reference>
<proteinExistence type="predicted"/>
<organism evidence="1 2">
    <name type="scientific">Rhynchosporium graminicola</name>
    <dbReference type="NCBI Taxonomy" id="2792576"/>
    <lineage>
        <taxon>Eukaryota</taxon>
        <taxon>Fungi</taxon>
        <taxon>Dikarya</taxon>
        <taxon>Ascomycota</taxon>
        <taxon>Pezizomycotina</taxon>
        <taxon>Leotiomycetes</taxon>
        <taxon>Helotiales</taxon>
        <taxon>Ploettnerulaceae</taxon>
        <taxon>Rhynchosporium</taxon>
    </lineage>
</organism>
<sequence>MGGFIPPLPIDPTFQPTTAITKLPSTAPIDEIISILDRDGGIIITDLLDPSQISQIETDIRPYSDPLKNPHSGIAIIPSETHLIGGLVGKSPTMLNLCAHPILTALRARILTDDGSIPMEDIPKTWHIDPLLSISVSFRIGYGAPRQRLHRDDGIHVVDHDLEYRLDKVSQFACLVAGCETTRANGATMFVPGSHRWDAKRQPRLDEITFAEMSPGSALMFLAGCYHGGGHNSVPNSTRIVHGLFFCRGTLRTEENQFLAIPRSMIPKMSPTMHSLLGYKQPGIPLGIWENGDPMRDLEECLSAAGV</sequence>
<dbReference type="EMBL" id="FJUW01000014">
    <property type="protein sequence ID" value="CZS98108.1"/>
    <property type="molecule type" value="Genomic_DNA"/>
</dbReference>
<accession>A0A1E1KJ95</accession>
<name>A0A1E1KJ95_9HELO</name>
<dbReference type="Proteomes" id="UP000178129">
    <property type="component" value="Unassembled WGS sequence"/>
</dbReference>
<gene>
    <name evidence="1" type="ORF">RCO7_08876</name>
</gene>
<dbReference type="InterPro" id="IPR008775">
    <property type="entry name" value="Phytyl_CoA_dOase-like"/>
</dbReference>